<accession>A0A3B0VQF7</accession>
<dbReference type="Gene3D" id="3.30.870.10">
    <property type="entry name" value="Endonuclease Chain A"/>
    <property type="match status" value="2"/>
</dbReference>
<evidence type="ECO:0000256" key="3">
    <source>
        <dbReference type="ARBA" id="ARBA00022679"/>
    </source>
</evidence>
<dbReference type="GO" id="GO:0006799">
    <property type="term" value="P:polyphosphate biosynthetic process"/>
    <property type="evidence" value="ECO:0007669"/>
    <property type="project" value="InterPro"/>
</dbReference>
<evidence type="ECO:0000259" key="10">
    <source>
        <dbReference type="Pfam" id="PF17941"/>
    </source>
</evidence>
<dbReference type="GO" id="GO:0008976">
    <property type="term" value="F:polyphosphate kinase activity"/>
    <property type="evidence" value="ECO:0007669"/>
    <property type="project" value="UniProtKB-EC"/>
</dbReference>
<dbReference type="InterPro" id="IPR003414">
    <property type="entry name" value="PP_kinase"/>
</dbReference>
<dbReference type="EMBL" id="UOFC01000043">
    <property type="protein sequence ID" value="VAW45131.1"/>
    <property type="molecule type" value="Genomic_DNA"/>
</dbReference>
<dbReference type="SUPFAM" id="SSF56024">
    <property type="entry name" value="Phospholipase D/nuclease"/>
    <property type="match status" value="2"/>
</dbReference>
<protein>
    <recommendedName>
        <fullName evidence="1">ATP-polyphosphate phosphotransferase</fullName>
        <ecNumber evidence="1">2.7.4.1</ecNumber>
    </recommendedName>
</protein>
<keyword evidence="3 11" id="KW-0808">Transferase</keyword>
<dbReference type="InterPro" id="IPR041108">
    <property type="entry name" value="PP_kinase_C_1"/>
</dbReference>
<dbReference type="CDD" id="cd09168">
    <property type="entry name" value="PLDc_PaPPK1_C2_like"/>
    <property type="match status" value="1"/>
</dbReference>
<dbReference type="NCBIfam" id="NF003917">
    <property type="entry name" value="PRK05443.1-1"/>
    <property type="match status" value="1"/>
</dbReference>
<dbReference type="HAMAP" id="MF_00347">
    <property type="entry name" value="Polyphosphate_kinase"/>
    <property type="match status" value="1"/>
</dbReference>
<dbReference type="Pfam" id="PF02503">
    <property type="entry name" value="PP_kinase"/>
    <property type="match status" value="1"/>
</dbReference>
<dbReference type="Gene3D" id="3.30.1840.10">
    <property type="entry name" value="Polyphosphate kinase middle domain"/>
    <property type="match status" value="1"/>
</dbReference>
<name>A0A3B0VQF7_9ZZZZ</name>
<dbReference type="GO" id="GO:0009358">
    <property type="term" value="C:polyphosphate kinase complex"/>
    <property type="evidence" value="ECO:0007669"/>
    <property type="project" value="InterPro"/>
</dbReference>
<evidence type="ECO:0000256" key="6">
    <source>
        <dbReference type="ARBA" id="ARBA00022840"/>
    </source>
</evidence>
<feature type="domain" description="Polyphosphate kinase middle" evidence="7">
    <location>
        <begin position="136"/>
        <end position="316"/>
    </location>
</feature>
<keyword evidence="4" id="KW-0547">Nucleotide-binding</keyword>
<dbReference type="GO" id="GO:0005524">
    <property type="term" value="F:ATP binding"/>
    <property type="evidence" value="ECO:0007669"/>
    <property type="project" value="UniProtKB-KW"/>
</dbReference>
<keyword evidence="5 11" id="KW-0418">Kinase</keyword>
<dbReference type="NCBIfam" id="NF003918">
    <property type="entry name" value="PRK05443.1-2"/>
    <property type="match status" value="1"/>
</dbReference>
<evidence type="ECO:0000259" key="9">
    <source>
        <dbReference type="Pfam" id="PF13090"/>
    </source>
</evidence>
<dbReference type="InterPro" id="IPR036830">
    <property type="entry name" value="PP_kinase_middle_dom_sf"/>
</dbReference>
<sequence length="711" mass="80801">MAHPTATEIHSQDTATTYPRYINKEMSLLEFNHRVLAQAQKNDIPILERLKYLCISSSNMDEFVEVRLARLYELSRDSGVLTTPDAQNPKEVIDHLLLAAKAIVEDQYHTLNNILIPELEKESIHFLRRNHWTEQHNQWITQFFSESLQPVLSAVGLDPSHPFPRVLNKSLNFIVSLEGKDAFGRSNGLAIVPVPRSLPRVIKLPPEATNGENDFVFLSSILHANVSRLFPGMTVTGCYQFRVTRNTNLVIDEEEVEDLMSALRGELSGRQYGGSIRLEVANNCPRNMIDYLLDRFQLNEKALFQVNGPVNLHRLNAVPDMANRSDLLFPPYSPKPMNTKRKPRSPFKLFKRQAVTETLFDKIRNKDILLHHPYDAFTPVIDFLQQAATDPDVLAIRMTLYRTGKNSKIIKALERAAQNGKEVTAVVELRARFDEDNNIIQAMRLQDAGVHVVYGVVGYKTHAKMILVIRREGDKIQRYTHLGTGNYHHVTTRFYTDFGLLTANPEIGNDASKIFQQLTSLGDTKDLDVLLQSPFTLQSSMIEKIQRETHNARLGKPARIIAKMNGLEEETIIDALYEASQAGVQIDLIVRGICSLRPGIQGLSENITVTSIIGRFLEHHRIYYFLNSDADEELFGSSADWMRRNLFARVETCFPVLDPDCFQQIYHEGLAVYLKDNTGAWLLQADGSYQLKQDNLPPFNAQQTLIETYTS</sequence>
<dbReference type="SUPFAM" id="SSF143724">
    <property type="entry name" value="PHP14-like"/>
    <property type="match status" value="1"/>
</dbReference>
<dbReference type="InterPro" id="IPR036832">
    <property type="entry name" value="PPK_N_dom_sf"/>
</dbReference>
<dbReference type="EC" id="2.7.4.1" evidence="1"/>
<feature type="domain" description="Polyphosphate kinase N-terminal" evidence="8">
    <location>
        <begin position="21"/>
        <end position="126"/>
    </location>
</feature>
<dbReference type="Pfam" id="PF13089">
    <property type="entry name" value="PP_kinase_N"/>
    <property type="match status" value="1"/>
</dbReference>
<dbReference type="PANTHER" id="PTHR30218">
    <property type="entry name" value="POLYPHOSPHATE KINASE"/>
    <property type="match status" value="1"/>
</dbReference>
<reference evidence="11" key="1">
    <citation type="submission" date="2018-06" db="EMBL/GenBank/DDBJ databases">
        <authorList>
            <person name="Zhirakovskaya E."/>
        </authorList>
    </citation>
    <scope>NUCLEOTIDE SEQUENCE</scope>
</reference>
<evidence type="ECO:0000259" key="7">
    <source>
        <dbReference type="Pfam" id="PF02503"/>
    </source>
</evidence>
<evidence type="ECO:0000256" key="4">
    <source>
        <dbReference type="ARBA" id="ARBA00022741"/>
    </source>
</evidence>
<organism evidence="11">
    <name type="scientific">hydrothermal vent metagenome</name>
    <dbReference type="NCBI Taxonomy" id="652676"/>
    <lineage>
        <taxon>unclassified sequences</taxon>
        <taxon>metagenomes</taxon>
        <taxon>ecological metagenomes</taxon>
    </lineage>
</organism>
<evidence type="ECO:0000256" key="5">
    <source>
        <dbReference type="ARBA" id="ARBA00022777"/>
    </source>
</evidence>
<dbReference type="Pfam" id="PF17941">
    <property type="entry name" value="PP_kinase_C_1"/>
    <property type="match status" value="1"/>
</dbReference>
<dbReference type="InterPro" id="IPR024953">
    <property type="entry name" value="PP_kinase_middle"/>
</dbReference>
<dbReference type="Gene3D" id="1.20.58.310">
    <property type="entry name" value="Polyphosphate kinase N-terminal domain"/>
    <property type="match status" value="1"/>
</dbReference>
<evidence type="ECO:0000256" key="2">
    <source>
        <dbReference type="ARBA" id="ARBA00022553"/>
    </source>
</evidence>
<evidence type="ECO:0000256" key="1">
    <source>
        <dbReference type="ARBA" id="ARBA00012960"/>
    </source>
</evidence>
<dbReference type="AlphaFoldDB" id="A0A3B0VQF7"/>
<dbReference type="InterPro" id="IPR025198">
    <property type="entry name" value="PPK_N_dom"/>
</dbReference>
<evidence type="ECO:0000259" key="8">
    <source>
        <dbReference type="Pfam" id="PF13089"/>
    </source>
</evidence>
<dbReference type="PIRSF" id="PIRSF015589">
    <property type="entry name" value="PP_kinase"/>
    <property type="match status" value="1"/>
</dbReference>
<dbReference type="NCBIfam" id="NF003921">
    <property type="entry name" value="PRK05443.2-2"/>
    <property type="match status" value="1"/>
</dbReference>
<gene>
    <name evidence="11" type="ORF">MNBD_GAMMA03-523</name>
</gene>
<proteinExistence type="inferred from homology"/>
<feature type="domain" description="Polyphosphate kinase C-terminal" evidence="10">
    <location>
        <begin position="359"/>
        <end position="520"/>
    </location>
</feature>
<dbReference type="NCBIfam" id="TIGR03705">
    <property type="entry name" value="poly_P_kin"/>
    <property type="match status" value="1"/>
</dbReference>
<feature type="domain" description="Polyphosphate kinase C-terminal" evidence="9">
    <location>
        <begin position="530"/>
        <end position="702"/>
    </location>
</feature>
<dbReference type="SUPFAM" id="SSF140356">
    <property type="entry name" value="PPK N-terminal domain-like"/>
    <property type="match status" value="1"/>
</dbReference>
<keyword evidence="6" id="KW-0067">ATP-binding</keyword>
<dbReference type="Pfam" id="PF13090">
    <property type="entry name" value="PP_kinase_C"/>
    <property type="match status" value="1"/>
</dbReference>
<evidence type="ECO:0000313" key="11">
    <source>
        <dbReference type="EMBL" id="VAW45131.1"/>
    </source>
</evidence>
<dbReference type="PANTHER" id="PTHR30218:SF0">
    <property type="entry name" value="POLYPHOSPHATE KINASE"/>
    <property type="match status" value="1"/>
</dbReference>
<keyword evidence="2" id="KW-0597">Phosphoprotein</keyword>
<dbReference type="InterPro" id="IPR025200">
    <property type="entry name" value="PPK_C_dom2"/>
</dbReference>